<protein>
    <submittedName>
        <fullName evidence="2">Uncharacterized protein</fullName>
    </submittedName>
</protein>
<name>A0ABP9XTM3_9FUNG</name>
<feature type="compositionally biased region" description="Polar residues" evidence="1">
    <location>
        <begin position="53"/>
        <end position="75"/>
    </location>
</feature>
<proteinExistence type="predicted"/>
<evidence type="ECO:0000313" key="3">
    <source>
        <dbReference type="Proteomes" id="UP001476247"/>
    </source>
</evidence>
<gene>
    <name evidence="2" type="ORF">HPULCUR_002836</name>
</gene>
<evidence type="ECO:0000256" key="1">
    <source>
        <dbReference type="SAM" id="MobiDB-lite"/>
    </source>
</evidence>
<organism evidence="2 3">
    <name type="scientific">Helicostylum pulchrum</name>
    <dbReference type="NCBI Taxonomy" id="562976"/>
    <lineage>
        <taxon>Eukaryota</taxon>
        <taxon>Fungi</taxon>
        <taxon>Fungi incertae sedis</taxon>
        <taxon>Mucoromycota</taxon>
        <taxon>Mucoromycotina</taxon>
        <taxon>Mucoromycetes</taxon>
        <taxon>Mucorales</taxon>
        <taxon>Mucorineae</taxon>
        <taxon>Mucoraceae</taxon>
        <taxon>Helicostylum</taxon>
    </lineage>
</organism>
<sequence>MESLLLPLTKTDRVESFWLMKEQKRVFYLTKFANLNFERELLQNHLSSSSSSTNVRPATTDTSRAPTITKNVRPS</sequence>
<evidence type="ECO:0000313" key="2">
    <source>
        <dbReference type="EMBL" id="GAA5797452.1"/>
    </source>
</evidence>
<reference evidence="2 3" key="1">
    <citation type="submission" date="2024-04" db="EMBL/GenBank/DDBJ databases">
        <title>genome sequences of Mucor flavus KT1a and Helicostylum pulchrum KT1b strains isolation_sourced from the surface of a dry-aged beef.</title>
        <authorList>
            <person name="Toyotome T."/>
            <person name="Hosono M."/>
            <person name="Torimaru M."/>
            <person name="Fukuda K."/>
            <person name="Mikami N."/>
        </authorList>
    </citation>
    <scope>NUCLEOTIDE SEQUENCE [LARGE SCALE GENOMIC DNA]</scope>
    <source>
        <strain evidence="2 3">KT1b</strain>
    </source>
</reference>
<comment type="caution">
    <text evidence="2">The sequence shown here is derived from an EMBL/GenBank/DDBJ whole genome shotgun (WGS) entry which is preliminary data.</text>
</comment>
<dbReference type="Proteomes" id="UP001476247">
    <property type="component" value="Unassembled WGS sequence"/>
</dbReference>
<keyword evidence="3" id="KW-1185">Reference proteome</keyword>
<dbReference type="EMBL" id="BAABUJ010000008">
    <property type="protein sequence ID" value="GAA5797452.1"/>
    <property type="molecule type" value="Genomic_DNA"/>
</dbReference>
<accession>A0ABP9XTM3</accession>
<feature type="region of interest" description="Disordered" evidence="1">
    <location>
        <begin position="46"/>
        <end position="75"/>
    </location>
</feature>